<proteinExistence type="predicted"/>
<gene>
    <name evidence="1" type="ORF">BDR25DRAFT_284223</name>
</gene>
<name>A0ACB6QYQ2_9PLEO</name>
<evidence type="ECO:0000313" key="2">
    <source>
        <dbReference type="Proteomes" id="UP000799755"/>
    </source>
</evidence>
<comment type="caution">
    <text evidence="1">The sequence shown here is derived from an EMBL/GenBank/DDBJ whole genome shotgun (WGS) entry which is preliminary data.</text>
</comment>
<evidence type="ECO:0000313" key="1">
    <source>
        <dbReference type="EMBL" id="KAF2471917.1"/>
    </source>
</evidence>
<sequence length="536" mass="61530">MAFSRNLFTEIAKSNPARFLRARRHNHQISFQPPTNIDPLFCYTSGRWLWNEREQLEARSRRFDVPSLQKVACQTVGASQCVSLEKIGEGNYNKAYRLILEDGQRLIAKVPHPNAGPPLLTTSSEVATMEFARTVLSLPVPKVLAWSATDQNPVEAEYIIMEEAKGSPLHKAWEDLQLRAKRDIIYEIVDIERKLLSISFNSGISGCEPAEISGTGLGEIRHQIQSRFCIGPIVRKEFWEKERSNLHQYQGPWNSSREYLESVASRKIAWIKTSADPRKATENVLQYTSPEQHSLEAHITSLQKYLSAIPYIIPNDFELVSPRIWHPDFHAGNIYIDDCGRISSIIDWQGAWTTPVFIGANPPPLLDYGVDIMMKLPDGFKELDEGIKDRLRYQVSQSILIHSYETRTAEQNPLMYKMMRHPHGKTLKHLDAFAGATWDNCLYPLQECLISHSCPYRFSAEELQRHDEEVETFNQSQEFWKELSGILTDEGYTSNGTFGKAVEVVMELRERRLAGLEGEERDEFDRKMRWVLELNA</sequence>
<dbReference type="Proteomes" id="UP000799755">
    <property type="component" value="Unassembled WGS sequence"/>
</dbReference>
<dbReference type="EMBL" id="MU003503">
    <property type="protein sequence ID" value="KAF2471917.1"/>
    <property type="molecule type" value="Genomic_DNA"/>
</dbReference>
<protein>
    <submittedName>
        <fullName evidence="1">Uncharacterized protein</fullName>
    </submittedName>
</protein>
<organism evidence="1 2">
    <name type="scientific">Lindgomyces ingoldianus</name>
    <dbReference type="NCBI Taxonomy" id="673940"/>
    <lineage>
        <taxon>Eukaryota</taxon>
        <taxon>Fungi</taxon>
        <taxon>Dikarya</taxon>
        <taxon>Ascomycota</taxon>
        <taxon>Pezizomycotina</taxon>
        <taxon>Dothideomycetes</taxon>
        <taxon>Pleosporomycetidae</taxon>
        <taxon>Pleosporales</taxon>
        <taxon>Lindgomycetaceae</taxon>
        <taxon>Lindgomyces</taxon>
    </lineage>
</organism>
<accession>A0ACB6QYQ2</accession>
<reference evidence="1" key="1">
    <citation type="journal article" date="2020" name="Stud. Mycol.">
        <title>101 Dothideomycetes genomes: a test case for predicting lifestyles and emergence of pathogens.</title>
        <authorList>
            <person name="Haridas S."/>
            <person name="Albert R."/>
            <person name="Binder M."/>
            <person name="Bloem J."/>
            <person name="Labutti K."/>
            <person name="Salamov A."/>
            <person name="Andreopoulos B."/>
            <person name="Baker S."/>
            <person name="Barry K."/>
            <person name="Bills G."/>
            <person name="Bluhm B."/>
            <person name="Cannon C."/>
            <person name="Castanera R."/>
            <person name="Culley D."/>
            <person name="Daum C."/>
            <person name="Ezra D."/>
            <person name="Gonzalez J."/>
            <person name="Henrissat B."/>
            <person name="Kuo A."/>
            <person name="Liang C."/>
            <person name="Lipzen A."/>
            <person name="Lutzoni F."/>
            <person name="Magnuson J."/>
            <person name="Mondo S."/>
            <person name="Nolan M."/>
            <person name="Ohm R."/>
            <person name="Pangilinan J."/>
            <person name="Park H.-J."/>
            <person name="Ramirez L."/>
            <person name="Alfaro M."/>
            <person name="Sun H."/>
            <person name="Tritt A."/>
            <person name="Yoshinaga Y."/>
            <person name="Zwiers L.-H."/>
            <person name="Turgeon B."/>
            <person name="Goodwin S."/>
            <person name="Spatafora J."/>
            <person name="Crous P."/>
            <person name="Grigoriev I."/>
        </authorList>
    </citation>
    <scope>NUCLEOTIDE SEQUENCE</scope>
    <source>
        <strain evidence="1">ATCC 200398</strain>
    </source>
</reference>
<keyword evidence="2" id="KW-1185">Reference proteome</keyword>